<sequence>MISSRSLNRRNVHERQVIACLRGPGSSELRNIADGQRAFASLVTLARHRGVTIFPPDARFISDGEIELLANLAAAQRQACRTFATIDVNEFNALLQCAMVLRDAGIWLPMAGLHGMAAVRPAHAERTERPEGRFVTGIARARALSLVRSREVASTDEFVQIGVSRQYVSQLCKDGYIQRVRHGWYRAAPSLPRGAYRTHLHA</sequence>
<comment type="caution">
    <text evidence="2">The sequence shown here is derived from an EMBL/GenBank/DDBJ whole genome shotgun (WGS) entry which is preliminary data.</text>
</comment>
<accession>A0ABW3NXX4</accession>
<evidence type="ECO:0000313" key="2">
    <source>
        <dbReference type="EMBL" id="MFD1103833.1"/>
    </source>
</evidence>
<evidence type="ECO:0000313" key="3">
    <source>
        <dbReference type="Proteomes" id="UP001597203"/>
    </source>
</evidence>
<gene>
    <name evidence="2" type="ORF">ACFQ24_02745</name>
</gene>
<dbReference type="InterPro" id="IPR025159">
    <property type="entry name" value="AbiEi_N"/>
</dbReference>
<dbReference type="RefSeq" id="WP_380908947.1">
    <property type="nucleotide sequence ID" value="NZ_JBHTLS010000009.1"/>
</dbReference>
<name>A0ABW3NXX4_9SPHN</name>
<evidence type="ECO:0000259" key="1">
    <source>
        <dbReference type="Pfam" id="PF13338"/>
    </source>
</evidence>
<protein>
    <submittedName>
        <fullName evidence="2">Type IV toxin-antitoxin system AbiEi family antitoxin domain-containing protein</fullName>
    </submittedName>
</protein>
<reference evidence="3" key="1">
    <citation type="journal article" date="2019" name="Int. J. Syst. Evol. Microbiol.">
        <title>The Global Catalogue of Microorganisms (GCM) 10K type strain sequencing project: providing services to taxonomists for standard genome sequencing and annotation.</title>
        <authorList>
            <consortium name="The Broad Institute Genomics Platform"/>
            <consortium name="The Broad Institute Genome Sequencing Center for Infectious Disease"/>
            <person name="Wu L."/>
            <person name="Ma J."/>
        </authorList>
    </citation>
    <scope>NUCLEOTIDE SEQUENCE [LARGE SCALE GENOMIC DNA]</scope>
    <source>
        <strain evidence="3">CCUG 54329</strain>
    </source>
</reference>
<organism evidence="2 3">
    <name type="scientific">Sphingobium olei</name>
    <dbReference type="NCBI Taxonomy" id="420955"/>
    <lineage>
        <taxon>Bacteria</taxon>
        <taxon>Pseudomonadati</taxon>
        <taxon>Pseudomonadota</taxon>
        <taxon>Alphaproteobacteria</taxon>
        <taxon>Sphingomonadales</taxon>
        <taxon>Sphingomonadaceae</taxon>
        <taxon>Sphingobium</taxon>
    </lineage>
</organism>
<dbReference type="Pfam" id="PF13338">
    <property type="entry name" value="AbiEi_4"/>
    <property type="match status" value="1"/>
</dbReference>
<keyword evidence="3" id="KW-1185">Reference proteome</keyword>
<dbReference type="Proteomes" id="UP001597203">
    <property type="component" value="Unassembled WGS sequence"/>
</dbReference>
<feature type="domain" description="AbiEi antitoxin N-terminal" evidence="1">
    <location>
        <begin position="144"/>
        <end position="187"/>
    </location>
</feature>
<dbReference type="EMBL" id="JBHTLS010000009">
    <property type="protein sequence ID" value="MFD1103833.1"/>
    <property type="molecule type" value="Genomic_DNA"/>
</dbReference>
<proteinExistence type="predicted"/>